<dbReference type="Proteomes" id="UP000238762">
    <property type="component" value="Unassembled WGS sequence"/>
</dbReference>
<dbReference type="Pfam" id="PF00805">
    <property type="entry name" value="Pentapeptide"/>
    <property type="match status" value="1"/>
</dbReference>
<dbReference type="OrthoDB" id="422057at2"/>
<name>A0A2T1C4C2_9CYAN</name>
<keyword evidence="2" id="KW-1185">Reference proteome</keyword>
<dbReference type="InterPro" id="IPR051082">
    <property type="entry name" value="Pentapeptide-BTB/POZ_domain"/>
</dbReference>
<sequence>MLKLFFSIAALSTALIYLTDRSSLGSQYFSNKNIKSGLPVCHIKTEDGTVVDLTDLCGTDAQKNSPDSPIKRLLKTKNCSKCNLKDVNLTGANLIGADLSYANLSGANLSGANLIGANLTGANTTNIILKRTVMPDGSIHD</sequence>
<dbReference type="Gene3D" id="2.160.20.80">
    <property type="entry name" value="E3 ubiquitin-protein ligase SopA"/>
    <property type="match status" value="1"/>
</dbReference>
<dbReference type="RefSeq" id="WP_106288499.1">
    <property type="nucleotide sequence ID" value="NZ_CAWNTC010000016.1"/>
</dbReference>
<evidence type="ECO:0000313" key="2">
    <source>
        <dbReference type="Proteomes" id="UP000238762"/>
    </source>
</evidence>
<reference evidence="1 2" key="1">
    <citation type="submission" date="2018-02" db="EMBL/GenBank/DDBJ databases">
        <authorList>
            <person name="Cohen D.B."/>
            <person name="Kent A.D."/>
        </authorList>
    </citation>
    <scope>NUCLEOTIDE SEQUENCE [LARGE SCALE GENOMIC DNA]</scope>
    <source>
        <strain evidence="1 2">CCAP 1448/3</strain>
    </source>
</reference>
<reference evidence="1 2" key="2">
    <citation type="submission" date="2018-03" db="EMBL/GenBank/DDBJ databases">
        <title>The ancient ancestry and fast evolution of plastids.</title>
        <authorList>
            <person name="Moore K.R."/>
            <person name="Magnabosco C."/>
            <person name="Momper L."/>
            <person name="Gold D.A."/>
            <person name="Bosak T."/>
            <person name="Fournier G.P."/>
        </authorList>
    </citation>
    <scope>NUCLEOTIDE SEQUENCE [LARGE SCALE GENOMIC DNA]</scope>
    <source>
        <strain evidence="1 2">CCAP 1448/3</strain>
    </source>
</reference>
<accession>A0A2T1C4C2</accession>
<dbReference type="InterPro" id="IPR001646">
    <property type="entry name" value="5peptide_repeat"/>
</dbReference>
<evidence type="ECO:0000313" key="1">
    <source>
        <dbReference type="EMBL" id="PSB03130.1"/>
    </source>
</evidence>
<evidence type="ECO:0008006" key="3">
    <source>
        <dbReference type="Google" id="ProtNLM"/>
    </source>
</evidence>
<comment type="caution">
    <text evidence="1">The sequence shown here is derived from an EMBL/GenBank/DDBJ whole genome shotgun (WGS) entry which is preliminary data.</text>
</comment>
<gene>
    <name evidence="1" type="ORF">C7B64_09985</name>
</gene>
<dbReference type="SUPFAM" id="SSF141571">
    <property type="entry name" value="Pentapeptide repeat-like"/>
    <property type="match status" value="1"/>
</dbReference>
<dbReference type="AlphaFoldDB" id="A0A2T1C4C2"/>
<proteinExistence type="predicted"/>
<dbReference type="EMBL" id="PVWJ01000040">
    <property type="protein sequence ID" value="PSB03130.1"/>
    <property type="molecule type" value="Genomic_DNA"/>
</dbReference>
<protein>
    <recommendedName>
        <fullName evidence="3">Pentapeptide repeat-containing protein</fullName>
    </recommendedName>
</protein>
<dbReference type="PANTHER" id="PTHR14136:SF17">
    <property type="entry name" value="BTB_POZ DOMAIN-CONTAINING PROTEIN KCTD9"/>
    <property type="match status" value="1"/>
</dbReference>
<organism evidence="1 2">
    <name type="scientific">Merismopedia glauca CCAP 1448/3</name>
    <dbReference type="NCBI Taxonomy" id="1296344"/>
    <lineage>
        <taxon>Bacteria</taxon>
        <taxon>Bacillati</taxon>
        <taxon>Cyanobacteriota</taxon>
        <taxon>Cyanophyceae</taxon>
        <taxon>Synechococcales</taxon>
        <taxon>Merismopediaceae</taxon>
        <taxon>Merismopedia</taxon>
    </lineage>
</organism>
<dbReference type="PANTHER" id="PTHR14136">
    <property type="entry name" value="BTB_POZ DOMAIN-CONTAINING PROTEIN KCTD9"/>
    <property type="match status" value="1"/>
</dbReference>